<dbReference type="PANTHER" id="PTHR43428">
    <property type="entry name" value="ARSENATE REDUCTASE"/>
    <property type="match status" value="1"/>
</dbReference>
<proteinExistence type="predicted"/>
<dbReference type="SUPFAM" id="SSF52788">
    <property type="entry name" value="Phosphotyrosine protein phosphatases I"/>
    <property type="match status" value="1"/>
</dbReference>
<dbReference type="Proteomes" id="UP000184231">
    <property type="component" value="Unassembled WGS sequence"/>
</dbReference>
<gene>
    <name evidence="1" type="ORF">SAMN04487911_11074</name>
</gene>
<dbReference type="OrthoDB" id="9793058at2"/>
<dbReference type="Gene3D" id="3.40.50.2300">
    <property type="match status" value="1"/>
</dbReference>
<evidence type="ECO:0000313" key="2">
    <source>
        <dbReference type="Proteomes" id="UP000184231"/>
    </source>
</evidence>
<dbReference type="EMBL" id="FQYX01000010">
    <property type="protein sequence ID" value="SHJ06432.1"/>
    <property type="molecule type" value="Genomic_DNA"/>
</dbReference>
<dbReference type="InterPro" id="IPR036196">
    <property type="entry name" value="Ptyr_pPase_sf"/>
</dbReference>
<evidence type="ECO:0000313" key="1">
    <source>
        <dbReference type="EMBL" id="SHJ06432.1"/>
    </source>
</evidence>
<dbReference type="STRING" id="558155.SAMN04487911_11074"/>
<dbReference type="AlphaFoldDB" id="A0A1M6G938"/>
<protein>
    <submittedName>
        <fullName evidence="1">Arsenate reductase</fullName>
    </submittedName>
</protein>
<sequence>MIKHQATVFAGIQTFIESLAKDDISDERKDILAPLIEYIQAKVDARAPINLNFICTHNSRRSHLSQIWAQVMAFYFQLEKVYCYSGGTEETALFPMVAKTLEATGFSVQKIGGENNPVYAIKFGENEAPIIAFSKTFDDNFNPTSNFAAIMTCTQADQGCPYIGGAEKRIPITYEDPKAFDNSPEQSAKYAERSRQIAAEMRYVFSQIKY</sequence>
<organism evidence="1 2">
    <name type="scientific">Arenibacter nanhaiticus</name>
    <dbReference type="NCBI Taxonomy" id="558155"/>
    <lineage>
        <taxon>Bacteria</taxon>
        <taxon>Pseudomonadati</taxon>
        <taxon>Bacteroidota</taxon>
        <taxon>Flavobacteriia</taxon>
        <taxon>Flavobacteriales</taxon>
        <taxon>Flavobacteriaceae</taxon>
        <taxon>Arenibacter</taxon>
    </lineage>
</organism>
<reference evidence="1 2" key="1">
    <citation type="submission" date="2016-11" db="EMBL/GenBank/DDBJ databases">
        <authorList>
            <person name="Jaros S."/>
            <person name="Januszkiewicz K."/>
            <person name="Wedrychowicz H."/>
        </authorList>
    </citation>
    <scope>NUCLEOTIDE SEQUENCE [LARGE SCALE GENOMIC DNA]</scope>
    <source>
        <strain evidence="1 2">CGMCC 1.8863</strain>
    </source>
</reference>
<name>A0A1M6G938_9FLAO</name>
<dbReference type="PANTHER" id="PTHR43428:SF1">
    <property type="entry name" value="ARSENATE REDUCTASE"/>
    <property type="match status" value="1"/>
</dbReference>
<keyword evidence="2" id="KW-1185">Reference proteome</keyword>
<accession>A0A1M6G938</accession>
<dbReference type="RefSeq" id="WP_072764277.1">
    <property type="nucleotide sequence ID" value="NZ_FQYX01000010.1"/>
</dbReference>